<protein>
    <submittedName>
        <fullName evidence="1">Uncharacterized protein</fullName>
    </submittedName>
</protein>
<accession>A0ABU6QW39</accession>
<evidence type="ECO:0000313" key="1">
    <source>
        <dbReference type="EMBL" id="MED6116282.1"/>
    </source>
</evidence>
<gene>
    <name evidence="1" type="ORF">PIB30_098770</name>
</gene>
<proteinExistence type="predicted"/>
<comment type="caution">
    <text evidence="1">The sequence shown here is derived from an EMBL/GenBank/DDBJ whole genome shotgun (WGS) entry which is preliminary data.</text>
</comment>
<dbReference type="EMBL" id="JASCZI010002566">
    <property type="protein sequence ID" value="MED6116282.1"/>
    <property type="molecule type" value="Genomic_DNA"/>
</dbReference>
<organism evidence="1 2">
    <name type="scientific">Stylosanthes scabra</name>
    <dbReference type="NCBI Taxonomy" id="79078"/>
    <lineage>
        <taxon>Eukaryota</taxon>
        <taxon>Viridiplantae</taxon>
        <taxon>Streptophyta</taxon>
        <taxon>Embryophyta</taxon>
        <taxon>Tracheophyta</taxon>
        <taxon>Spermatophyta</taxon>
        <taxon>Magnoliopsida</taxon>
        <taxon>eudicotyledons</taxon>
        <taxon>Gunneridae</taxon>
        <taxon>Pentapetalae</taxon>
        <taxon>rosids</taxon>
        <taxon>fabids</taxon>
        <taxon>Fabales</taxon>
        <taxon>Fabaceae</taxon>
        <taxon>Papilionoideae</taxon>
        <taxon>50 kb inversion clade</taxon>
        <taxon>dalbergioids sensu lato</taxon>
        <taxon>Dalbergieae</taxon>
        <taxon>Pterocarpus clade</taxon>
        <taxon>Stylosanthes</taxon>
    </lineage>
</organism>
<evidence type="ECO:0000313" key="2">
    <source>
        <dbReference type="Proteomes" id="UP001341840"/>
    </source>
</evidence>
<sequence length="69" mass="7017">MTPPPPTTPSCTVRHPYLLRTSQTMSSSSPVPPAIDGSVEGPQHLQFVVAVLGNGGLDPAAIAIASPTP</sequence>
<feature type="non-terminal residue" evidence="1">
    <location>
        <position position="69"/>
    </location>
</feature>
<keyword evidence="2" id="KW-1185">Reference proteome</keyword>
<name>A0ABU6QW39_9FABA</name>
<reference evidence="1 2" key="1">
    <citation type="journal article" date="2023" name="Plants (Basel)">
        <title>Bridging the Gap: Combining Genomics and Transcriptomics Approaches to Understand Stylosanthes scabra, an Orphan Legume from the Brazilian Caatinga.</title>
        <authorList>
            <person name="Ferreira-Neto J.R.C."/>
            <person name="da Silva M.D."/>
            <person name="Binneck E."/>
            <person name="de Melo N.F."/>
            <person name="da Silva R.H."/>
            <person name="de Melo A.L.T.M."/>
            <person name="Pandolfi V."/>
            <person name="Bustamante F.O."/>
            <person name="Brasileiro-Vidal A.C."/>
            <person name="Benko-Iseppon A.M."/>
        </authorList>
    </citation>
    <scope>NUCLEOTIDE SEQUENCE [LARGE SCALE GENOMIC DNA]</scope>
    <source>
        <tissue evidence="1">Leaves</tissue>
    </source>
</reference>
<dbReference type="Proteomes" id="UP001341840">
    <property type="component" value="Unassembled WGS sequence"/>
</dbReference>